<name>A0ABW5RS26_9BACI</name>
<accession>A0ABW5RS26</accession>
<protein>
    <submittedName>
        <fullName evidence="1">YheE family protein</fullName>
    </submittedName>
</protein>
<evidence type="ECO:0000313" key="2">
    <source>
        <dbReference type="Proteomes" id="UP001597506"/>
    </source>
</evidence>
<proteinExistence type="predicted"/>
<sequence>MIQHFQFKNMYKNKKLPGWTFSFYFEGTKYSGNYHKNGDIEWDKLVPPKEDTIKKQIHELMLFHVYE</sequence>
<dbReference type="Pfam" id="PF17277">
    <property type="entry name" value="DUF5342"/>
    <property type="match status" value="1"/>
</dbReference>
<dbReference type="EMBL" id="JBHUMF010000023">
    <property type="protein sequence ID" value="MFD2681070.1"/>
    <property type="molecule type" value="Genomic_DNA"/>
</dbReference>
<organism evidence="1 2">
    <name type="scientific">Bacillus seohaeanensis</name>
    <dbReference type="NCBI Taxonomy" id="284580"/>
    <lineage>
        <taxon>Bacteria</taxon>
        <taxon>Bacillati</taxon>
        <taxon>Bacillota</taxon>
        <taxon>Bacilli</taxon>
        <taxon>Bacillales</taxon>
        <taxon>Bacillaceae</taxon>
        <taxon>Bacillus</taxon>
    </lineage>
</organism>
<dbReference type="Proteomes" id="UP001597506">
    <property type="component" value="Unassembled WGS sequence"/>
</dbReference>
<dbReference type="PIRSF" id="PIRSF037692">
    <property type="entry name" value="UCP037692"/>
    <property type="match status" value="1"/>
</dbReference>
<comment type="caution">
    <text evidence="1">The sequence shown here is derived from an EMBL/GenBank/DDBJ whole genome shotgun (WGS) entry which is preliminary data.</text>
</comment>
<gene>
    <name evidence="1" type="ORF">ACFSUL_09965</name>
</gene>
<evidence type="ECO:0000313" key="1">
    <source>
        <dbReference type="EMBL" id="MFD2681070.1"/>
    </source>
</evidence>
<reference evidence="2" key="1">
    <citation type="journal article" date="2019" name="Int. J. Syst. Evol. Microbiol.">
        <title>The Global Catalogue of Microorganisms (GCM) 10K type strain sequencing project: providing services to taxonomists for standard genome sequencing and annotation.</title>
        <authorList>
            <consortium name="The Broad Institute Genomics Platform"/>
            <consortium name="The Broad Institute Genome Sequencing Center for Infectious Disease"/>
            <person name="Wu L."/>
            <person name="Ma J."/>
        </authorList>
    </citation>
    <scope>NUCLEOTIDE SEQUENCE [LARGE SCALE GENOMIC DNA]</scope>
    <source>
        <strain evidence="2">KCTC 3913</strain>
    </source>
</reference>
<dbReference type="RefSeq" id="WP_377934959.1">
    <property type="nucleotide sequence ID" value="NZ_JBHUMF010000023.1"/>
</dbReference>
<keyword evidence="2" id="KW-1185">Reference proteome</keyword>
<dbReference type="InterPro" id="IPR017263">
    <property type="entry name" value="UCP037692"/>
</dbReference>